<feature type="transmembrane region" description="Helical" evidence="1">
    <location>
        <begin position="120"/>
        <end position="143"/>
    </location>
</feature>
<keyword evidence="1" id="KW-0472">Membrane</keyword>
<dbReference type="GeneID" id="25154280"/>
<dbReference type="Pfam" id="PF25934">
    <property type="entry name" value="DUF7979"/>
    <property type="match status" value="1"/>
</dbReference>
<evidence type="ECO:0000256" key="1">
    <source>
        <dbReference type="SAM" id="Phobius"/>
    </source>
</evidence>
<name>A0A482TQX4_HALHI</name>
<dbReference type="RefSeq" id="WP_014030828.1">
    <property type="nucleotide sequence ID" value="NZ_BAABRG010000005.1"/>
</dbReference>
<evidence type="ECO:0000259" key="2">
    <source>
        <dbReference type="Pfam" id="PF25934"/>
    </source>
</evidence>
<reference evidence="4 5" key="2">
    <citation type="submission" date="2018-12" db="EMBL/GenBank/DDBJ databases">
        <title>Draft genome sequence of Haloarcula hispinica strain 18.1, an halophilic archaeon isolated from Chott El Jerid of Southern Tunisia.</title>
        <authorList>
            <person name="Najjari A."/>
            <person name="Ben Dhia O."/>
            <person name="Ferjani R."/>
            <person name="Mahjoubi M."/>
            <person name="Sghaier H."/>
            <person name="Elshahed M."/>
            <person name="Ouzari H.I."/>
            <person name="Cherid A."/>
            <person name="Youssef N."/>
        </authorList>
    </citation>
    <scope>NUCLEOTIDE SEQUENCE [LARGE SCALE GENOMIC DNA]</scope>
    <source>
        <strain evidence="4 5">18.1</strain>
    </source>
</reference>
<dbReference type="EMBL" id="RZIG01000001">
    <property type="protein sequence ID" value="RYJ15631.1"/>
    <property type="molecule type" value="Genomic_DNA"/>
</dbReference>
<accession>A0A482TQX4</accession>
<evidence type="ECO:0000313" key="3">
    <source>
        <dbReference type="EMBL" id="KAA9404810.1"/>
    </source>
</evidence>
<dbReference type="AlphaFoldDB" id="A0A482TQX4"/>
<keyword evidence="1" id="KW-0812">Transmembrane</keyword>
<feature type="domain" description="DUF7979" evidence="2">
    <location>
        <begin position="34"/>
        <end position="111"/>
    </location>
</feature>
<dbReference type="InterPro" id="IPR058285">
    <property type="entry name" value="DUF7979"/>
</dbReference>
<keyword evidence="1" id="KW-1133">Transmembrane helix</keyword>
<evidence type="ECO:0000313" key="5">
    <source>
        <dbReference type="Proteomes" id="UP000293535"/>
    </source>
</evidence>
<evidence type="ECO:0000313" key="4">
    <source>
        <dbReference type="EMBL" id="RYJ15631.1"/>
    </source>
</evidence>
<feature type="transmembrane region" description="Helical" evidence="1">
    <location>
        <begin position="181"/>
        <end position="201"/>
    </location>
</feature>
<dbReference type="EMBL" id="RQWK01000002">
    <property type="protein sequence ID" value="KAA9404810.1"/>
    <property type="molecule type" value="Genomic_DNA"/>
</dbReference>
<comment type="caution">
    <text evidence="4">The sequence shown here is derived from an EMBL/GenBank/DDBJ whole genome shotgun (WGS) entry which is preliminary data.</text>
</comment>
<protein>
    <recommendedName>
        <fullName evidence="2">DUF7979 domain-containing protein</fullName>
    </recommendedName>
</protein>
<reference evidence="3 6" key="1">
    <citation type="submission" date="2018-11" db="EMBL/GenBank/DDBJ databases">
        <title>Genomic analysis of Haloarcula hispanica CBA1121.</title>
        <authorList>
            <person name="Kim Y.B."/>
            <person name="Roh S.W."/>
        </authorList>
    </citation>
    <scope>NUCLEOTIDE SEQUENCE [LARGE SCALE GENOMIC DNA]</scope>
    <source>
        <strain evidence="3 6">CBA1121</strain>
    </source>
</reference>
<dbReference type="Proteomes" id="UP000293535">
    <property type="component" value="Unassembled WGS sequence"/>
</dbReference>
<dbReference type="Proteomes" id="UP000326244">
    <property type="component" value="Unassembled WGS sequence"/>
</dbReference>
<gene>
    <name evidence="3" type="ORF">EGO51_15790</name>
    <name evidence="4" type="ORF">ELS20_00805</name>
</gene>
<evidence type="ECO:0000313" key="6">
    <source>
        <dbReference type="Proteomes" id="UP000326244"/>
    </source>
</evidence>
<sequence length="211" mass="23801">MNYRLVHSIFALIVAASLIGAPITMLDWSQEADFTTEPIEESDINENSPVLQYDNLSNSAQDPVRRAIESPDGHYTIYGHEDFPDRFFYSDTINPGKGQYVIAYEGQYYRLFTMSGGGFFFVYLVYQLPFIIYGALLAGVAFMPSQGWTGTRTEALITVPGIAFHLLGPEFDFPLLAPIQFVKLGVIAVIVVLIGLLWAYMRERNGKQYMR</sequence>
<proteinExistence type="predicted"/>
<organism evidence="4 5">
    <name type="scientific">Haloarcula hispanica</name>
    <dbReference type="NCBI Taxonomy" id="51589"/>
    <lineage>
        <taxon>Archaea</taxon>
        <taxon>Methanobacteriati</taxon>
        <taxon>Methanobacteriota</taxon>
        <taxon>Stenosarchaea group</taxon>
        <taxon>Halobacteria</taxon>
        <taxon>Halobacteriales</taxon>
        <taxon>Haloarculaceae</taxon>
        <taxon>Haloarcula</taxon>
    </lineage>
</organism>